<dbReference type="STRING" id="1156985.SAMN04488118_101126"/>
<gene>
    <name evidence="2" type="ORF">SAMN04488118_101126</name>
</gene>
<evidence type="ECO:0000313" key="2">
    <source>
        <dbReference type="EMBL" id="SCZ49629.1"/>
    </source>
</evidence>
<dbReference type="Proteomes" id="UP000198767">
    <property type="component" value="Unassembled WGS sequence"/>
</dbReference>
<dbReference type="Pfam" id="PF05751">
    <property type="entry name" value="FixH"/>
    <property type="match status" value="1"/>
</dbReference>
<dbReference type="AlphaFoldDB" id="A0A1G5PKQ4"/>
<keyword evidence="1" id="KW-0812">Transmembrane</keyword>
<evidence type="ECO:0000313" key="3">
    <source>
        <dbReference type="Proteomes" id="UP000198767"/>
    </source>
</evidence>
<evidence type="ECO:0000256" key="1">
    <source>
        <dbReference type="SAM" id="Phobius"/>
    </source>
</evidence>
<reference evidence="2 3" key="1">
    <citation type="submission" date="2016-10" db="EMBL/GenBank/DDBJ databases">
        <authorList>
            <person name="de Groot N.N."/>
        </authorList>
    </citation>
    <scope>NUCLEOTIDE SEQUENCE [LARGE SCALE GENOMIC DNA]</scope>
    <source>
        <strain evidence="2 3">U95</strain>
    </source>
</reference>
<dbReference type="RefSeq" id="WP_090214704.1">
    <property type="nucleotide sequence ID" value="NZ_CANLDO010000002.1"/>
</dbReference>
<keyword evidence="1" id="KW-1133">Transmembrane helix</keyword>
<dbReference type="EMBL" id="FMWG01000001">
    <property type="protein sequence ID" value="SCZ49629.1"/>
    <property type="molecule type" value="Genomic_DNA"/>
</dbReference>
<sequence>MVKTERKLTGRHVALIFVGAFAVIIGVNILLAYNAVTSFPGLEVKNSYVASQEFNDRRDAQLALGWQVEARADQEQLRVWIADADNTPVRVKSLAATLGRATHVQDDQSPELSFDGMAYVAPVTLAPGNWNLRMKAVSADGVEFTQRIILHVREARE</sequence>
<dbReference type="PIRSF" id="PIRSF011386">
    <property type="entry name" value="FixH"/>
    <property type="match status" value="1"/>
</dbReference>
<feature type="transmembrane region" description="Helical" evidence="1">
    <location>
        <begin position="12"/>
        <end position="33"/>
    </location>
</feature>
<name>A0A1G5PKQ4_9RHOB</name>
<dbReference type="OrthoDB" id="1495896at2"/>
<protein>
    <submittedName>
        <fullName evidence="2">Nitrogen fixation protein FixH</fullName>
    </submittedName>
</protein>
<accession>A0A1G5PKQ4</accession>
<proteinExistence type="predicted"/>
<dbReference type="InterPro" id="IPR018037">
    <property type="entry name" value="FixH_proteobacterial"/>
</dbReference>
<keyword evidence="3" id="KW-1185">Reference proteome</keyword>
<organism evidence="2 3">
    <name type="scientific">Epibacterium ulvae</name>
    <dbReference type="NCBI Taxonomy" id="1156985"/>
    <lineage>
        <taxon>Bacteria</taxon>
        <taxon>Pseudomonadati</taxon>
        <taxon>Pseudomonadota</taxon>
        <taxon>Alphaproteobacteria</taxon>
        <taxon>Rhodobacterales</taxon>
        <taxon>Roseobacteraceae</taxon>
        <taxon>Epibacterium</taxon>
    </lineage>
</organism>
<dbReference type="InterPro" id="IPR008620">
    <property type="entry name" value="FixH"/>
</dbReference>
<keyword evidence="1" id="KW-0472">Membrane</keyword>